<proteinExistence type="inferred from homology"/>
<dbReference type="CDD" id="cd06171">
    <property type="entry name" value="Sigma70_r4"/>
    <property type="match status" value="1"/>
</dbReference>
<dbReference type="FunFam" id="1.10.10.10:FF:000004">
    <property type="entry name" value="RNA polymerase sigma factor SigA"/>
    <property type="match status" value="1"/>
</dbReference>
<dbReference type="FunFam" id="1.10.10.10:FF:000002">
    <property type="entry name" value="RNA polymerase sigma factor SigA"/>
    <property type="match status" value="1"/>
</dbReference>
<dbReference type="HAMAP" id="MF_00963">
    <property type="entry name" value="Sigma70_RpoD_SigA"/>
    <property type="match status" value="1"/>
</dbReference>
<dbReference type="Pfam" id="PF04542">
    <property type="entry name" value="Sigma70_r2"/>
    <property type="match status" value="1"/>
</dbReference>
<accession>A0A317G804</accession>
<keyword evidence="3 6" id="KW-0731">Sigma factor</keyword>
<dbReference type="GO" id="GO:0005737">
    <property type="term" value="C:cytoplasm"/>
    <property type="evidence" value="ECO:0007669"/>
    <property type="project" value="UniProtKB-SubCell"/>
</dbReference>
<dbReference type="InterPro" id="IPR012760">
    <property type="entry name" value="RNA_pol_sigma_RpoD_C"/>
</dbReference>
<dbReference type="Pfam" id="PF00140">
    <property type="entry name" value="Sigma70_r1_2"/>
    <property type="match status" value="1"/>
</dbReference>
<evidence type="ECO:0000256" key="1">
    <source>
        <dbReference type="ARBA" id="ARBA00022490"/>
    </source>
</evidence>
<comment type="similarity">
    <text evidence="6">Belongs to the sigma-70 factor family. RpoD/SigA subfamily.</text>
</comment>
<dbReference type="InterPro" id="IPR007624">
    <property type="entry name" value="RNA_pol_sigma70_r3"/>
</dbReference>
<dbReference type="InterPro" id="IPR000943">
    <property type="entry name" value="RNA_pol_sigma70"/>
</dbReference>
<dbReference type="InterPro" id="IPR013324">
    <property type="entry name" value="RNA_pol_sigma_r3/r4-like"/>
</dbReference>
<dbReference type="GO" id="GO:0006352">
    <property type="term" value="P:DNA-templated transcription initiation"/>
    <property type="evidence" value="ECO:0007669"/>
    <property type="project" value="UniProtKB-UniRule"/>
</dbReference>
<keyword evidence="2 6" id="KW-0805">Transcription regulation</keyword>
<dbReference type="Pfam" id="PF04545">
    <property type="entry name" value="Sigma70_r4"/>
    <property type="match status" value="1"/>
</dbReference>
<dbReference type="SUPFAM" id="SSF88946">
    <property type="entry name" value="Sigma2 domain of RNA polymerase sigma factors"/>
    <property type="match status" value="1"/>
</dbReference>
<organism evidence="9 10">
    <name type="scientific">Butyrivibrio fibrisolvens</name>
    <dbReference type="NCBI Taxonomy" id="831"/>
    <lineage>
        <taxon>Bacteria</taxon>
        <taxon>Bacillati</taxon>
        <taxon>Bacillota</taxon>
        <taxon>Clostridia</taxon>
        <taxon>Lachnospirales</taxon>
        <taxon>Lachnospiraceae</taxon>
        <taxon>Butyrivibrio</taxon>
    </lineage>
</organism>
<dbReference type="Proteomes" id="UP000245488">
    <property type="component" value="Chromosome"/>
</dbReference>
<feature type="DNA-binding region" description="H-T-H motif" evidence="6">
    <location>
        <begin position="373"/>
        <end position="392"/>
    </location>
</feature>
<dbReference type="PROSITE" id="PS00715">
    <property type="entry name" value="SIGMA70_1"/>
    <property type="match status" value="1"/>
</dbReference>
<comment type="caution">
    <text evidence="9">The sequence shown here is derived from an EMBL/GenBank/DDBJ whole genome shotgun (WGS) entry which is preliminary data.</text>
</comment>
<name>A0A317G804_BUTFI</name>
<keyword evidence="10" id="KW-1185">Reference proteome</keyword>
<sequence>MDEDAQERFKVKLKELLALAKKKKNVLEYDEISDQLSELNLNEDQLDSVLEVLEKSGIDVLRMSEDVDDIPVDDEDIDLDDEEEVDMENIDLSVPDGVSIEDPVRMYLKEIGKVPLLNADQEIVLAQDMENGMLAERVLKAQDRSSLDLKDDEKELIEGKTDEELKELIELGNDAKNKLAEANLRLVVSIAKRYVGRGMLFLDLIQEGNLGLIKAVEKFDFRKGFKFSTYATWWIRQAITRAIADQARTIRIPVHMVETINKLIRISRQLLQELGREPLPEEIAKEMNMPVERVREILKISQEPVSLETPIGEEEDSHLGDFIQDDNVPVPADAAAFTLLKEQLVEVLGTLTEREQKVLRLRFGLDDGRARTLEEVGKEFNVTRERIRQIEAKALRKLRHPSRSRKLKDYLD</sequence>
<dbReference type="Gene3D" id="1.20.120.1810">
    <property type="match status" value="1"/>
</dbReference>
<dbReference type="GO" id="GO:0016987">
    <property type="term" value="F:sigma factor activity"/>
    <property type="evidence" value="ECO:0007669"/>
    <property type="project" value="UniProtKB-UniRule"/>
</dbReference>
<dbReference type="NCBIfam" id="TIGR02937">
    <property type="entry name" value="sigma70-ECF"/>
    <property type="match status" value="1"/>
</dbReference>
<dbReference type="InterPro" id="IPR050239">
    <property type="entry name" value="Sigma-70_RNA_pol_init_factors"/>
</dbReference>
<feature type="short sequence motif" description="Interaction with polymerase core subunit RpoC" evidence="6">
    <location>
        <begin position="203"/>
        <end position="206"/>
    </location>
</feature>
<evidence type="ECO:0000313" key="10">
    <source>
        <dbReference type="Proteomes" id="UP000245488"/>
    </source>
</evidence>
<feature type="region of interest" description="Sigma-70 factor domain-3" evidence="6">
    <location>
        <begin position="258"/>
        <end position="334"/>
    </location>
</feature>
<dbReference type="InterPro" id="IPR009042">
    <property type="entry name" value="RNA_pol_sigma70_r1_2"/>
</dbReference>
<dbReference type="GO" id="GO:0003677">
    <property type="term" value="F:DNA binding"/>
    <property type="evidence" value="ECO:0007669"/>
    <property type="project" value="UniProtKB-UniRule"/>
</dbReference>
<dbReference type="InterPro" id="IPR042189">
    <property type="entry name" value="RNA_pol_sigma_70_r1_1_sf"/>
</dbReference>
<feature type="region of interest" description="Sigma-70 factor domain-4" evidence="6">
    <location>
        <begin position="347"/>
        <end position="400"/>
    </location>
</feature>
<evidence type="ECO:0000256" key="6">
    <source>
        <dbReference type="HAMAP-Rule" id="MF_00963"/>
    </source>
</evidence>
<dbReference type="PRINTS" id="PR00046">
    <property type="entry name" value="SIGMA70FCT"/>
</dbReference>
<dbReference type="InterPro" id="IPR013325">
    <property type="entry name" value="RNA_pol_sigma_r2"/>
</dbReference>
<comment type="function">
    <text evidence="6">Sigma factors are initiation factors that promote the attachment of RNA polymerase to specific initiation sites and are then released. This sigma factor is the primary sigma factor during exponential growth.</text>
</comment>
<dbReference type="RefSeq" id="WP_027203743.1">
    <property type="nucleotide sequence ID" value="NZ_CM009896.1"/>
</dbReference>
<protein>
    <recommendedName>
        <fullName evidence="6">RNA polymerase sigma factor SigA</fullName>
    </recommendedName>
</protein>
<feature type="domain" description="RNA polymerase sigma-70" evidence="7">
    <location>
        <begin position="203"/>
        <end position="216"/>
    </location>
</feature>
<dbReference type="EMBL" id="NXNG01000001">
    <property type="protein sequence ID" value="PWT29496.1"/>
    <property type="molecule type" value="Genomic_DNA"/>
</dbReference>
<dbReference type="Pfam" id="PF04539">
    <property type="entry name" value="Sigma70_r3"/>
    <property type="match status" value="1"/>
</dbReference>
<dbReference type="InterPro" id="IPR007627">
    <property type="entry name" value="RNA_pol_sigma70_r2"/>
</dbReference>
<dbReference type="PROSITE" id="PS00716">
    <property type="entry name" value="SIGMA70_2"/>
    <property type="match status" value="1"/>
</dbReference>
<dbReference type="InterPro" id="IPR007630">
    <property type="entry name" value="RNA_pol_sigma70_r4"/>
</dbReference>
<dbReference type="InterPro" id="IPR007127">
    <property type="entry name" value="RNA_pol_sigma_70_r1_1"/>
</dbReference>
<dbReference type="NCBIfam" id="TIGR02393">
    <property type="entry name" value="RpoD_Cterm"/>
    <property type="match status" value="1"/>
</dbReference>
<reference evidence="9 10" key="1">
    <citation type="submission" date="2017-09" db="EMBL/GenBank/DDBJ databases">
        <title>High-quality draft genome sequence of Butyrivibrio fibrisolvens INBov1, isolated from cow rumen.</title>
        <authorList>
            <person name="Rodriguez Hernaez J."/>
            <person name="Rivarola M."/>
            <person name="Paniego N."/>
            <person name="Cravero S."/>
            <person name="Ceron Cucchi M."/>
            <person name="Martinez M.C."/>
        </authorList>
    </citation>
    <scope>NUCLEOTIDE SEQUENCE [LARGE SCALE GENOMIC DNA]</scope>
    <source>
        <strain evidence="9 10">INBov1</strain>
    </source>
</reference>
<evidence type="ECO:0000259" key="7">
    <source>
        <dbReference type="PROSITE" id="PS00715"/>
    </source>
</evidence>
<dbReference type="PANTHER" id="PTHR30603">
    <property type="entry name" value="RNA POLYMERASE SIGMA FACTOR RPO"/>
    <property type="match status" value="1"/>
</dbReference>
<feature type="domain" description="RNA polymerase sigma-70" evidence="8">
    <location>
        <begin position="372"/>
        <end position="398"/>
    </location>
</feature>
<evidence type="ECO:0000259" key="8">
    <source>
        <dbReference type="PROSITE" id="PS00716"/>
    </source>
</evidence>
<dbReference type="InterPro" id="IPR014284">
    <property type="entry name" value="RNA_pol_sigma-70_dom"/>
</dbReference>
<evidence type="ECO:0000256" key="3">
    <source>
        <dbReference type="ARBA" id="ARBA00023082"/>
    </source>
</evidence>
<dbReference type="SUPFAM" id="SSF88659">
    <property type="entry name" value="Sigma3 and sigma4 domains of RNA polymerase sigma factors"/>
    <property type="match status" value="2"/>
</dbReference>
<dbReference type="FunFam" id="1.10.601.10:FF:000001">
    <property type="entry name" value="RNA polymerase sigma factor SigA"/>
    <property type="match status" value="1"/>
</dbReference>
<evidence type="ECO:0000256" key="2">
    <source>
        <dbReference type="ARBA" id="ARBA00023015"/>
    </source>
</evidence>
<dbReference type="AlphaFoldDB" id="A0A317G804"/>
<dbReference type="InterPro" id="IPR028630">
    <property type="entry name" value="Sigma70_RpoD"/>
</dbReference>
<keyword evidence="4 6" id="KW-0238">DNA-binding</keyword>
<comment type="subunit">
    <text evidence="6">Interacts transiently with the RNA polymerase catalytic core.</text>
</comment>
<keyword evidence="1 6" id="KW-0963">Cytoplasm</keyword>
<dbReference type="Gene3D" id="1.10.220.120">
    <property type="entry name" value="Sigma-70 factor, region 1.1"/>
    <property type="match status" value="1"/>
</dbReference>
<evidence type="ECO:0000256" key="4">
    <source>
        <dbReference type="ARBA" id="ARBA00023125"/>
    </source>
</evidence>
<dbReference type="Pfam" id="PF03979">
    <property type="entry name" value="Sigma70_r1_1"/>
    <property type="match status" value="1"/>
</dbReference>
<dbReference type="Gene3D" id="1.10.10.10">
    <property type="entry name" value="Winged helix-like DNA-binding domain superfamily/Winged helix DNA-binding domain"/>
    <property type="match status" value="2"/>
</dbReference>
<evidence type="ECO:0000256" key="5">
    <source>
        <dbReference type="ARBA" id="ARBA00023163"/>
    </source>
</evidence>
<dbReference type="PANTHER" id="PTHR30603:SF60">
    <property type="entry name" value="RNA POLYMERASE SIGMA FACTOR RPOD"/>
    <property type="match status" value="1"/>
</dbReference>
<gene>
    <name evidence="9" type="primary">rpoD</name>
    <name evidence="6" type="synonym">sigA</name>
    <name evidence="9" type="ORF">CPT75_19155</name>
</gene>
<feature type="region of interest" description="Sigma-70 factor domain-2" evidence="6">
    <location>
        <begin position="179"/>
        <end position="249"/>
    </location>
</feature>
<evidence type="ECO:0000313" key="9">
    <source>
        <dbReference type="EMBL" id="PWT29496.1"/>
    </source>
</evidence>
<dbReference type="InterPro" id="IPR036388">
    <property type="entry name" value="WH-like_DNA-bd_sf"/>
</dbReference>
<keyword evidence="5 6" id="KW-0804">Transcription</keyword>
<dbReference type="OrthoDB" id="9809557at2"/>
<comment type="subcellular location">
    <subcellularLocation>
        <location evidence="6">Cytoplasm</location>
    </subcellularLocation>
</comment>